<reference evidence="11" key="1">
    <citation type="journal article" date="2017" name="Nat. Ecol. Evol.">
        <title>Genome expansion and lineage-specific genetic innovations in the forest pathogenic fungi Armillaria.</title>
        <authorList>
            <person name="Sipos G."/>
            <person name="Prasanna A.N."/>
            <person name="Walter M.C."/>
            <person name="O'Connor E."/>
            <person name="Balint B."/>
            <person name="Krizsan K."/>
            <person name="Kiss B."/>
            <person name="Hess J."/>
            <person name="Varga T."/>
            <person name="Slot J."/>
            <person name="Riley R."/>
            <person name="Boka B."/>
            <person name="Rigling D."/>
            <person name="Barry K."/>
            <person name="Lee J."/>
            <person name="Mihaltcheva S."/>
            <person name="LaButti K."/>
            <person name="Lipzen A."/>
            <person name="Waldron R."/>
            <person name="Moloney N.M."/>
            <person name="Sperisen C."/>
            <person name="Kredics L."/>
            <person name="Vagvoelgyi C."/>
            <person name="Patrignani A."/>
            <person name="Fitzpatrick D."/>
            <person name="Nagy I."/>
            <person name="Doyle S."/>
            <person name="Anderson J.B."/>
            <person name="Grigoriev I.V."/>
            <person name="Gueldener U."/>
            <person name="Muensterkoetter M."/>
            <person name="Nagy L.G."/>
        </authorList>
    </citation>
    <scope>NUCLEOTIDE SEQUENCE [LARGE SCALE GENOMIC DNA]</scope>
    <source>
        <strain evidence="11">C18/9</strain>
    </source>
</reference>
<dbReference type="Gene3D" id="3.10.10.10">
    <property type="entry name" value="HIV Type 1 Reverse Transcriptase, subunit A, domain 1"/>
    <property type="match status" value="1"/>
</dbReference>
<keyword evidence="7" id="KW-0175">Coiled coil</keyword>
<evidence type="ECO:0000256" key="3">
    <source>
        <dbReference type="ARBA" id="ARBA00022750"/>
    </source>
</evidence>
<keyword evidence="6" id="KW-0862">Zinc</keyword>
<feature type="region of interest" description="Disordered" evidence="8">
    <location>
        <begin position="1"/>
        <end position="21"/>
    </location>
</feature>
<feature type="compositionally biased region" description="Basic and acidic residues" evidence="8">
    <location>
        <begin position="12"/>
        <end position="21"/>
    </location>
</feature>
<dbReference type="InterPro" id="IPR050951">
    <property type="entry name" value="Retrovirus_Pol_polyprotein"/>
</dbReference>
<feature type="coiled-coil region" evidence="7">
    <location>
        <begin position="251"/>
        <end position="281"/>
    </location>
</feature>
<dbReference type="GO" id="GO:0004190">
    <property type="term" value="F:aspartic-type endopeptidase activity"/>
    <property type="evidence" value="ECO:0007669"/>
    <property type="project" value="UniProtKB-KW"/>
</dbReference>
<keyword evidence="5" id="KW-0511">Multifunctional enzyme</keyword>
<protein>
    <recommendedName>
        <fullName evidence="9">CCHC-type domain-containing protein</fullName>
    </recommendedName>
</protein>
<evidence type="ECO:0000256" key="4">
    <source>
        <dbReference type="ARBA" id="ARBA00023125"/>
    </source>
</evidence>
<feature type="compositionally biased region" description="Basic and acidic residues" evidence="8">
    <location>
        <begin position="571"/>
        <end position="580"/>
    </location>
</feature>
<dbReference type="Gene3D" id="3.30.70.270">
    <property type="match status" value="2"/>
</dbReference>
<accession>A0A284RTL9</accession>
<keyword evidence="6" id="KW-0479">Metal-binding</keyword>
<dbReference type="CDD" id="cd01647">
    <property type="entry name" value="RT_LTR"/>
    <property type="match status" value="1"/>
</dbReference>
<dbReference type="InterPro" id="IPR041577">
    <property type="entry name" value="RT_RNaseH_2"/>
</dbReference>
<evidence type="ECO:0000256" key="5">
    <source>
        <dbReference type="ARBA" id="ARBA00023268"/>
    </source>
</evidence>
<evidence type="ECO:0000256" key="1">
    <source>
        <dbReference type="ARBA" id="ARBA00022664"/>
    </source>
</evidence>
<dbReference type="Proteomes" id="UP000219338">
    <property type="component" value="Unassembled WGS sequence"/>
</dbReference>
<feature type="compositionally biased region" description="Acidic residues" evidence="8">
    <location>
        <begin position="1541"/>
        <end position="1555"/>
    </location>
</feature>
<dbReference type="InterPro" id="IPR043502">
    <property type="entry name" value="DNA/RNA_pol_sf"/>
</dbReference>
<evidence type="ECO:0000256" key="7">
    <source>
        <dbReference type="SAM" id="Coils"/>
    </source>
</evidence>
<feature type="region of interest" description="Disordered" evidence="8">
    <location>
        <begin position="439"/>
        <end position="547"/>
    </location>
</feature>
<dbReference type="GO" id="GO:0006397">
    <property type="term" value="P:mRNA processing"/>
    <property type="evidence" value="ECO:0007669"/>
    <property type="project" value="UniProtKB-KW"/>
</dbReference>
<feature type="compositionally biased region" description="Polar residues" evidence="8">
    <location>
        <begin position="224"/>
        <end position="235"/>
    </location>
</feature>
<keyword evidence="11" id="KW-1185">Reference proteome</keyword>
<evidence type="ECO:0000259" key="9">
    <source>
        <dbReference type="PROSITE" id="PS50158"/>
    </source>
</evidence>
<dbReference type="GO" id="GO:0006508">
    <property type="term" value="P:proteolysis"/>
    <property type="evidence" value="ECO:0007669"/>
    <property type="project" value="UniProtKB-KW"/>
</dbReference>
<dbReference type="GO" id="GO:0003677">
    <property type="term" value="F:DNA binding"/>
    <property type="evidence" value="ECO:0007669"/>
    <property type="project" value="UniProtKB-KW"/>
</dbReference>
<evidence type="ECO:0000256" key="6">
    <source>
        <dbReference type="PROSITE-ProRule" id="PRU00047"/>
    </source>
</evidence>
<feature type="region of interest" description="Disordered" evidence="8">
    <location>
        <begin position="204"/>
        <end position="238"/>
    </location>
</feature>
<keyword evidence="1" id="KW-0507">mRNA processing</keyword>
<dbReference type="InterPro" id="IPR036875">
    <property type="entry name" value="Znf_CCHC_sf"/>
</dbReference>
<dbReference type="OrthoDB" id="5599163at2759"/>
<feature type="domain" description="CCHC-type" evidence="9">
    <location>
        <begin position="329"/>
        <end position="343"/>
    </location>
</feature>
<keyword evidence="6" id="KW-0863">Zinc-finger</keyword>
<gene>
    <name evidence="10" type="ORF">ARMOST_15530</name>
</gene>
<evidence type="ECO:0000256" key="2">
    <source>
        <dbReference type="ARBA" id="ARBA00022670"/>
    </source>
</evidence>
<keyword evidence="3" id="KW-0378">Hydrolase</keyword>
<organism evidence="10 11">
    <name type="scientific">Armillaria ostoyae</name>
    <name type="common">Armillaria root rot fungus</name>
    <dbReference type="NCBI Taxonomy" id="47428"/>
    <lineage>
        <taxon>Eukaryota</taxon>
        <taxon>Fungi</taxon>
        <taxon>Dikarya</taxon>
        <taxon>Basidiomycota</taxon>
        <taxon>Agaricomycotina</taxon>
        <taxon>Agaricomycetes</taxon>
        <taxon>Agaricomycetidae</taxon>
        <taxon>Agaricales</taxon>
        <taxon>Marasmiineae</taxon>
        <taxon>Physalacriaceae</taxon>
        <taxon>Armillaria</taxon>
    </lineage>
</organism>
<dbReference type="PROSITE" id="PS50158">
    <property type="entry name" value="ZF_CCHC"/>
    <property type="match status" value="1"/>
</dbReference>
<keyword evidence="4" id="KW-0238">DNA-binding</keyword>
<feature type="coiled-coil region" evidence="7">
    <location>
        <begin position="407"/>
        <end position="434"/>
    </location>
</feature>
<dbReference type="PANTHER" id="PTHR37984">
    <property type="entry name" value="PROTEIN CBG26694"/>
    <property type="match status" value="1"/>
</dbReference>
<feature type="region of interest" description="Disordered" evidence="8">
    <location>
        <begin position="1532"/>
        <end position="1555"/>
    </location>
</feature>
<evidence type="ECO:0000313" key="11">
    <source>
        <dbReference type="Proteomes" id="UP000219338"/>
    </source>
</evidence>
<feature type="compositionally biased region" description="Basic and acidic residues" evidence="8">
    <location>
        <begin position="447"/>
        <end position="466"/>
    </location>
</feature>
<name>A0A284RTL9_ARMOS</name>
<dbReference type="InterPro" id="IPR043128">
    <property type="entry name" value="Rev_trsase/Diguanyl_cyclase"/>
</dbReference>
<dbReference type="STRING" id="47428.A0A284RTL9"/>
<feature type="compositionally biased region" description="Acidic residues" evidence="8">
    <location>
        <begin position="517"/>
        <end position="526"/>
    </location>
</feature>
<dbReference type="GO" id="GO:0008270">
    <property type="term" value="F:zinc ion binding"/>
    <property type="evidence" value="ECO:0007669"/>
    <property type="project" value="UniProtKB-KW"/>
</dbReference>
<keyword evidence="3" id="KW-0064">Aspartyl protease</keyword>
<keyword evidence="2" id="KW-0645">Protease</keyword>
<dbReference type="InterPro" id="IPR001878">
    <property type="entry name" value="Znf_CCHC"/>
</dbReference>
<sequence length="1582" mass="179045">MAQSMPGPNEKSAPRFEKSTDPKELERFFARLEELFDKCAVAPDVDKKKYAVVYTDIKTEKQWKVLEHFAKGTYEEFKKDVLSSYDGALAGDRDAMQELKQLIRRYRLSPIQEKSEYMSFKREFQVLAVVLKKEGVCSNRELVDQFLAPMADSLYNSMKLRMERLNPPAGKTSRDPANPYTLEEVMASGLDVLQGVFSSMDRKRDEARGLDTTASSTRELHGTRSGTRNNSSTGESAVKQEDVGGILASMKDIFEQQAQQAQQERQRIAALEKAFVEQQKTITNFLQQQQQQMQAQQYNQYNARPAPSGFGGVPRQMNSGASSLNRLDCWFCGESGHLNAECPTRMDYLNTGKIVMVKGRARLPDGGEFPADIRDPLPKNRIDEYYARQEKNVSQNVLITGSSTPGLLNMTGLLATLLQEKQDLERELYELRTQNVNAALGPRTRSRGYDTDETGRELPTEEERKQGFSKHSMKAGGNQNKTSRVERSGSPSPPEDVNKNQKKTGGAVKEKQRVTVEDAEDSEDDEPVLKNKQVRMDPAPKVTPTPQVVVPCVPKDFFSPRDNTKAAGEGGPEKKKDFKRGYTPYPSDPREPAYKIRAPIQERGDRAEVMERVMNTEVPITVGELLSLSKLRDDVKSELTLKWIAFGKKGKSGKQQFGYFIEEEPEEDEEEEEGEETEQVFPFGGVEVEDVEGLPGGAIHISKLPFVGSFMVSTETRNGVPAGSLVWQDPFLQYVNEAAERGEEPKAVYVAKDSQVLRSVFPLVNGVEKLESLYDTGSQIVSMSERIADQLGLIYDPDIVINMQSANKQVEKSLGMAKNVLFLFGDITGDPLTVLTASTVFNNTEGGQVIKIKDPNSLRRFSVIDDLIDDQGELALIIEEKYDGGFVIGGYAQPTGSKKFRREELQATYAVASSLVSGEDKKARGTLSSYFGALKDIRDIREQRQHVDESNRMLVDNPSRWIRTYFYGEVDPSYSPPPVGSTKDVFATRKYKPVAQKVRPVTGGLPSEFRIERNIKGDPLKDMPKLSERPPDFIPTGRYTTERMEQIDKVHNEEFLWPEERKLMHHFMMEQNEGFAWDDSEWGAFKEEYFPPVTIPIIEHTPWVQKNIPIPPGIFDEAGVYEPSNSSYRSRWFCVVKKDGKSLRLIHSLEPLNAVTIKHLGVPPATDELAEHFTGRSCGATLDLYVGYDERTLDEGSRDMTTFQTPFGALRLITLPMGWTNSVPIFHDDVTYILQAEVPHITIPYVDDVPVRGPKTRYETADGGYETIEENDGIRRFIWEHFQNVNRVVQRMKYAGGTFSGHKAVLCASEIMVVGHRCTYEGRKPETDRVGVILRWGPCQDLGDVRSFLGTVGVHRIFIKDYAKKAEPLTKLTRLKVPFTFEEEQEASMQKLKDALQDCPSLMPIDYELYSPVILGVDTSYRAIGFYICQLDPDNPKRRRYARFGSIVLNEQEAHFSQPKRELYGLFRALRACRHWLFGVRKLVVETDAKYIAGMLRNPDEVPNAAINRWIKSILMFHFTLVHIPGERHAPDGLSRHDFQPGDEEYSNPEDEYEPVNEELEIVNETEEEVLDIADFKERIDT</sequence>
<dbReference type="SUPFAM" id="SSF56672">
    <property type="entry name" value="DNA/RNA polymerases"/>
    <property type="match status" value="1"/>
</dbReference>
<proteinExistence type="predicted"/>
<evidence type="ECO:0000256" key="8">
    <source>
        <dbReference type="SAM" id="MobiDB-lite"/>
    </source>
</evidence>
<dbReference type="SUPFAM" id="SSF57756">
    <property type="entry name" value="Retrovirus zinc finger-like domains"/>
    <property type="match status" value="1"/>
</dbReference>
<evidence type="ECO:0000313" key="10">
    <source>
        <dbReference type="EMBL" id="SJL12109.1"/>
    </source>
</evidence>
<feature type="region of interest" description="Disordered" evidence="8">
    <location>
        <begin position="560"/>
        <end position="592"/>
    </location>
</feature>
<dbReference type="EMBL" id="FUEG01000016">
    <property type="protein sequence ID" value="SJL12109.1"/>
    <property type="molecule type" value="Genomic_DNA"/>
</dbReference>
<dbReference type="Pfam" id="PF17919">
    <property type="entry name" value="RT_RNaseH_2"/>
    <property type="match status" value="1"/>
</dbReference>
<dbReference type="PANTHER" id="PTHR37984:SF5">
    <property type="entry name" value="PROTEIN NYNRIN-LIKE"/>
    <property type="match status" value="1"/>
</dbReference>